<dbReference type="EMBL" id="UZAL01014360">
    <property type="protein sequence ID" value="VDP09281.1"/>
    <property type="molecule type" value="Genomic_DNA"/>
</dbReference>
<organism evidence="1 2">
    <name type="scientific">Schistosoma mattheei</name>
    <dbReference type="NCBI Taxonomy" id="31246"/>
    <lineage>
        <taxon>Eukaryota</taxon>
        <taxon>Metazoa</taxon>
        <taxon>Spiralia</taxon>
        <taxon>Lophotrochozoa</taxon>
        <taxon>Platyhelminthes</taxon>
        <taxon>Trematoda</taxon>
        <taxon>Digenea</taxon>
        <taxon>Strigeidida</taxon>
        <taxon>Schistosomatoidea</taxon>
        <taxon>Schistosomatidae</taxon>
        <taxon>Schistosoma</taxon>
    </lineage>
</organism>
<reference evidence="1 2" key="1">
    <citation type="submission" date="2018-11" db="EMBL/GenBank/DDBJ databases">
        <authorList>
            <consortium name="Pathogen Informatics"/>
        </authorList>
    </citation>
    <scope>NUCLEOTIDE SEQUENCE [LARGE SCALE GENOMIC DNA]</scope>
    <source>
        <strain>Denwood</strain>
        <strain evidence="2">Zambia</strain>
    </source>
</reference>
<evidence type="ECO:0000313" key="1">
    <source>
        <dbReference type="EMBL" id="VDP09281.1"/>
    </source>
</evidence>
<sequence length="42" mass="4712">MNNVFDSVPMKKGVAIDRLPSTHHQVNDVAICQTETFTEIKP</sequence>
<dbReference type="AlphaFoldDB" id="A0A3P8AF42"/>
<evidence type="ECO:0000313" key="2">
    <source>
        <dbReference type="Proteomes" id="UP000269396"/>
    </source>
</evidence>
<name>A0A3P8AF42_9TREM</name>
<protein>
    <submittedName>
        <fullName evidence="1">Uncharacterized protein</fullName>
    </submittedName>
</protein>
<keyword evidence="2" id="KW-1185">Reference proteome</keyword>
<proteinExistence type="predicted"/>
<gene>
    <name evidence="1" type="ORF">SMTD_LOCUS4626</name>
</gene>
<accession>A0A3P8AF42</accession>
<dbReference type="Proteomes" id="UP000269396">
    <property type="component" value="Unassembled WGS sequence"/>
</dbReference>